<evidence type="ECO:0000313" key="4">
    <source>
        <dbReference type="EMBL" id="VEL29622.1"/>
    </source>
</evidence>
<dbReference type="AlphaFoldDB" id="A0A3S5AVI4"/>
<dbReference type="GO" id="GO:0006397">
    <property type="term" value="P:mRNA processing"/>
    <property type="evidence" value="ECO:0007669"/>
    <property type="project" value="UniProtKB-KW"/>
</dbReference>
<gene>
    <name evidence="4" type="ORF">PXEA_LOCUS23062</name>
</gene>
<sequence>MQLGDKKLIVQRASVGAKNPATSTGQILAIAGISDPVLTNTTGSGNITVRGGGPPTEVLCLMNMIDQGELEEDEEYEDIVEDIRAECGKYGTVRSLEIPRPIPGVEVPGVGKIYVEFASLIDCQKAATALTGRKFNQRLVVTSFFSPDKYHRREF</sequence>
<name>A0A3S5AVI4_9PLAT</name>
<accession>A0A3S5AVI4</accession>
<dbReference type="InterPro" id="IPR012677">
    <property type="entry name" value="Nucleotide-bd_a/b_plait_sf"/>
</dbReference>
<dbReference type="GO" id="GO:0003723">
    <property type="term" value="F:RNA binding"/>
    <property type="evidence" value="ECO:0007669"/>
    <property type="project" value="UniProtKB-KW"/>
</dbReference>
<dbReference type="InterPro" id="IPR035979">
    <property type="entry name" value="RBD_domain_sf"/>
</dbReference>
<evidence type="ECO:0000256" key="2">
    <source>
        <dbReference type="ARBA" id="ARBA00022884"/>
    </source>
</evidence>
<dbReference type="SUPFAM" id="SSF54928">
    <property type="entry name" value="RNA-binding domain, RBD"/>
    <property type="match status" value="1"/>
</dbReference>
<dbReference type="OrthoDB" id="10266058at2759"/>
<dbReference type="FunFam" id="3.30.70.330:FF:000097">
    <property type="entry name" value="U2 snRNP auxiliary factor large subunit"/>
    <property type="match status" value="1"/>
</dbReference>
<proteinExistence type="predicted"/>
<dbReference type="PANTHER" id="PTHR23139">
    <property type="entry name" value="RNA-BINDING PROTEIN"/>
    <property type="match status" value="1"/>
</dbReference>
<keyword evidence="5" id="KW-1185">Reference proteome</keyword>
<keyword evidence="3" id="KW-0508">mRNA splicing</keyword>
<keyword evidence="2" id="KW-0694">RNA-binding</keyword>
<dbReference type="Proteomes" id="UP000784294">
    <property type="component" value="Unassembled WGS sequence"/>
</dbReference>
<reference evidence="4" key="1">
    <citation type="submission" date="2018-11" db="EMBL/GenBank/DDBJ databases">
        <authorList>
            <consortium name="Pathogen Informatics"/>
        </authorList>
    </citation>
    <scope>NUCLEOTIDE SEQUENCE</scope>
</reference>
<dbReference type="CDD" id="cd12232">
    <property type="entry name" value="RRM3_U2AF65"/>
    <property type="match status" value="1"/>
</dbReference>
<evidence type="ECO:0000256" key="3">
    <source>
        <dbReference type="ARBA" id="ARBA00023187"/>
    </source>
</evidence>
<dbReference type="GO" id="GO:0008380">
    <property type="term" value="P:RNA splicing"/>
    <property type="evidence" value="ECO:0007669"/>
    <property type="project" value="UniProtKB-KW"/>
</dbReference>
<organism evidence="4 5">
    <name type="scientific">Protopolystoma xenopodis</name>
    <dbReference type="NCBI Taxonomy" id="117903"/>
    <lineage>
        <taxon>Eukaryota</taxon>
        <taxon>Metazoa</taxon>
        <taxon>Spiralia</taxon>
        <taxon>Lophotrochozoa</taxon>
        <taxon>Platyhelminthes</taxon>
        <taxon>Monogenea</taxon>
        <taxon>Polyopisthocotylea</taxon>
        <taxon>Polystomatidea</taxon>
        <taxon>Polystomatidae</taxon>
        <taxon>Protopolystoma</taxon>
    </lineage>
</organism>
<keyword evidence="1" id="KW-0507">mRNA processing</keyword>
<evidence type="ECO:0000313" key="5">
    <source>
        <dbReference type="Proteomes" id="UP000784294"/>
    </source>
</evidence>
<dbReference type="Gene3D" id="3.30.70.330">
    <property type="match status" value="1"/>
</dbReference>
<protein>
    <submittedName>
        <fullName evidence="4">Uncharacterized protein</fullName>
    </submittedName>
</protein>
<dbReference type="EMBL" id="CAAALY010104798">
    <property type="protein sequence ID" value="VEL29622.1"/>
    <property type="molecule type" value="Genomic_DNA"/>
</dbReference>
<evidence type="ECO:0000256" key="1">
    <source>
        <dbReference type="ARBA" id="ARBA00022664"/>
    </source>
</evidence>
<comment type="caution">
    <text evidence="4">The sequence shown here is derived from an EMBL/GenBank/DDBJ whole genome shotgun (WGS) entry which is preliminary data.</text>
</comment>